<dbReference type="GeneID" id="80915205"/>
<keyword evidence="1" id="KW-0507">mRNA processing</keyword>
<dbReference type="PROSITE" id="PS51025">
    <property type="entry name" value="PWI"/>
    <property type="match status" value="1"/>
</dbReference>
<protein>
    <recommendedName>
        <fullName evidence="2">PWI domain-containing protein</fullName>
    </recommendedName>
</protein>
<dbReference type="GO" id="GO:0006397">
    <property type="term" value="P:mRNA processing"/>
    <property type="evidence" value="ECO:0007669"/>
    <property type="project" value="UniProtKB-KW"/>
</dbReference>
<dbReference type="AlphaFoldDB" id="A0A9W9C5J3"/>
<organism evidence="3 4">
    <name type="scientific">Didymosphaeria variabile</name>
    <dbReference type="NCBI Taxonomy" id="1932322"/>
    <lineage>
        <taxon>Eukaryota</taxon>
        <taxon>Fungi</taxon>
        <taxon>Dikarya</taxon>
        <taxon>Ascomycota</taxon>
        <taxon>Pezizomycotina</taxon>
        <taxon>Dothideomycetes</taxon>
        <taxon>Pleosporomycetidae</taxon>
        <taxon>Pleosporales</taxon>
        <taxon>Massarineae</taxon>
        <taxon>Didymosphaeriaceae</taxon>
        <taxon>Didymosphaeria</taxon>
    </lineage>
</organism>
<keyword evidence="4" id="KW-1185">Reference proteome</keyword>
<dbReference type="SUPFAM" id="SSF101233">
    <property type="entry name" value="PWI domain"/>
    <property type="match status" value="1"/>
</dbReference>
<dbReference type="PANTHER" id="PTHR23148:SF0">
    <property type="entry name" value="SERINE_ARGININE REPETITIVE MATRIX PROTEIN 1"/>
    <property type="match status" value="1"/>
</dbReference>
<comment type="caution">
    <text evidence="3">The sequence shown here is derived from an EMBL/GenBank/DDBJ whole genome shotgun (WGS) entry which is preliminary data.</text>
</comment>
<gene>
    <name evidence="3" type="ORF">N0V89_011675</name>
</gene>
<proteinExistence type="predicted"/>
<dbReference type="GO" id="GO:0003723">
    <property type="term" value="F:RNA binding"/>
    <property type="evidence" value="ECO:0007669"/>
    <property type="project" value="TreeGrafter"/>
</dbReference>
<dbReference type="OrthoDB" id="163257at2759"/>
<dbReference type="GO" id="GO:0048024">
    <property type="term" value="P:regulation of mRNA splicing, via spliceosome"/>
    <property type="evidence" value="ECO:0007669"/>
    <property type="project" value="TreeGrafter"/>
</dbReference>
<dbReference type="SMART" id="SM00311">
    <property type="entry name" value="PWI"/>
    <property type="match status" value="1"/>
</dbReference>
<dbReference type="InterPro" id="IPR036483">
    <property type="entry name" value="PWI_dom_sf"/>
</dbReference>
<dbReference type="RefSeq" id="XP_056065706.1">
    <property type="nucleotide sequence ID" value="XM_056220403.1"/>
</dbReference>
<reference evidence="3" key="1">
    <citation type="submission" date="2022-10" db="EMBL/GenBank/DDBJ databases">
        <title>Tapping the CABI collections for fungal endophytes: first genome assemblies for Collariella, Neodidymelliopsis, Ascochyta clinopodiicola, Didymella pomorum, Didymosphaeria variabile, Neocosmospora piperis and Neocucurbitaria cava.</title>
        <authorList>
            <person name="Hill R."/>
        </authorList>
    </citation>
    <scope>NUCLEOTIDE SEQUENCE</scope>
    <source>
        <strain evidence="3">IMI 356815</strain>
    </source>
</reference>
<dbReference type="Pfam" id="PF01480">
    <property type="entry name" value="PWI"/>
    <property type="match status" value="1"/>
</dbReference>
<dbReference type="EMBL" id="JAPEUX010000009">
    <property type="protein sequence ID" value="KAJ4345542.1"/>
    <property type="molecule type" value="Genomic_DNA"/>
</dbReference>
<name>A0A9W9C5J3_9PLEO</name>
<dbReference type="Proteomes" id="UP001140513">
    <property type="component" value="Unassembled WGS sequence"/>
</dbReference>
<dbReference type="Gene3D" id="1.20.1390.10">
    <property type="entry name" value="PWI domain"/>
    <property type="match status" value="1"/>
</dbReference>
<evidence type="ECO:0000313" key="3">
    <source>
        <dbReference type="EMBL" id="KAJ4345542.1"/>
    </source>
</evidence>
<feature type="domain" description="PWI" evidence="2">
    <location>
        <begin position="13"/>
        <end position="106"/>
    </location>
</feature>
<sequence length="323" mass="35058">MPLDAATQRVLKATKFPPEFDKRVDTKKVNLDVIKTWIASKINEFLPEDDIVVDMVYNILETDQFPKIKELQVQLQGFLDAEGPQVLQRAVELNAEHPKPPSRTVAKKSKCSIRSAATSVPIVVPIVVVTALNEVADVEASGVTVVHVVAMKGLPHRGEGALHHHVVSEMSTCQKVEAAVVAADVVIDLATAADLRPLDVPGHPFVAAAVRHLRAAQEALLDGPVEHLHLTALDLQFVALVAPLRGHPRVVLELGVTIGHSPQAMTAEGCADLALDLLHQGTSQAHHHSGCRDLDLEVHRAVDEVMLLHDHPIHGLLPHNLRE</sequence>
<dbReference type="PANTHER" id="PTHR23148">
    <property type="entry name" value="SERINE/ARGININE REGULATED NUCLEAR MATRIX PROTEIN"/>
    <property type="match status" value="1"/>
</dbReference>
<accession>A0A9W9C5J3</accession>
<dbReference type="InterPro" id="IPR002483">
    <property type="entry name" value="PWI_dom"/>
</dbReference>
<evidence type="ECO:0000313" key="4">
    <source>
        <dbReference type="Proteomes" id="UP001140513"/>
    </source>
</evidence>
<evidence type="ECO:0000256" key="1">
    <source>
        <dbReference type="ARBA" id="ARBA00022664"/>
    </source>
</evidence>
<dbReference type="GO" id="GO:0005681">
    <property type="term" value="C:spliceosomal complex"/>
    <property type="evidence" value="ECO:0007669"/>
    <property type="project" value="TreeGrafter"/>
</dbReference>
<evidence type="ECO:0000259" key="2">
    <source>
        <dbReference type="PROSITE" id="PS51025"/>
    </source>
</evidence>
<dbReference type="InterPro" id="IPR052225">
    <property type="entry name" value="Ser/Arg_repetitive_matrix"/>
</dbReference>